<comment type="caution">
    <text evidence="2">The sequence shown here is derived from an EMBL/GenBank/DDBJ whole genome shotgun (WGS) entry which is preliminary data.</text>
</comment>
<dbReference type="EMBL" id="LXQA011398940">
    <property type="protein sequence ID" value="MCI95874.1"/>
    <property type="molecule type" value="Genomic_DNA"/>
</dbReference>
<reference evidence="2 3" key="1">
    <citation type="journal article" date="2018" name="Front. Plant Sci.">
        <title>Red Clover (Trifolium pratense) and Zigzag Clover (T. medium) - A Picture of Genomic Similarities and Differences.</title>
        <authorList>
            <person name="Dluhosova J."/>
            <person name="Istvanek J."/>
            <person name="Nedelnik J."/>
            <person name="Repkova J."/>
        </authorList>
    </citation>
    <scope>NUCLEOTIDE SEQUENCE [LARGE SCALE GENOMIC DNA]</scope>
    <source>
        <strain evidence="3">cv. 10/8</strain>
        <tissue evidence="2">Leaf</tissue>
    </source>
</reference>
<keyword evidence="3" id="KW-1185">Reference proteome</keyword>
<evidence type="ECO:0000256" key="1">
    <source>
        <dbReference type="SAM" id="MobiDB-lite"/>
    </source>
</evidence>
<protein>
    <submittedName>
        <fullName evidence="2">Uncharacterized protein</fullName>
    </submittedName>
</protein>
<evidence type="ECO:0000313" key="2">
    <source>
        <dbReference type="EMBL" id="MCI95874.1"/>
    </source>
</evidence>
<proteinExistence type="predicted"/>
<feature type="non-terminal residue" evidence="2">
    <location>
        <position position="1"/>
    </location>
</feature>
<evidence type="ECO:0000313" key="3">
    <source>
        <dbReference type="Proteomes" id="UP000265520"/>
    </source>
</evidence>
<organism evidence="2 3">
    <name type="scientific">Trifolium medium</name>
    <dbReference type="NCBI Taxonomy" id="97028"/>
    <lineage>
        <taxon>Eukaryota</taxon>
        <taxon>Viridiplantae</taxon>
        <taxon>Streptophyta</taxon>
        <taxon>Embryophyta</taxon>
        <taxon>Tracheophyta</taxon>
        <taxon>Spermatophyta</taxon>
        <taxon>Magnoliopsida</taxon>
        <taxon>eudicotyledons</taxon>
        <taxon>Gunneridae</taxon>
        <taxon>Pentapetalae</taxon>
        <taxon>rosids</taxon>
        <taxon>fabids</taxon>
        <taxon>Fabales</taxon>
        <taxon>Fabaceae</taxon>
        <taxon>Papilionoideae</taxon>
        <taxon>50 kb inversion clade</taxon>
        <taxon>NPAAA clade</taxon>
        <taxon>Hologalegina</taxon>
        <taxon>IRL clade</taxon>
        <taxon>Trifolieae</taxon>
        <taxon>Trifolium</taxon>
    </lineage>
</organism>
<accession>A0A392W5F3</accession>
<name>A0A392W5F3_9FABA</name>
<feature type="compositionally biased region" description="Basic and acidic residues" evidence="1">
    <location>
        <begin position="1"/>
        <end position="13"/>
    </location>
</feature>
<feature type="region of interest" description="Disordered" evidence="1">
    <location>
        <begin position="1"/>
        <end position="30"/>
    </location>
</feature>
<dbReference type="Proteomes" id="UP000265520">
    <property type="component" value="Unassembled WGS sequence"/>
</dbReference>
<dbReference type="AlphaFoldDB" id="A0A392W5F3"/>
<sequence length="47" mass="5155">EGKQEQGQREDKGSPQPVRSSEFLIPRRRAGLLICTEGDPSEKGETG</sequence>